<sequence>MSTRPTDLNIVKISNKPFGQGYGCAVWKAKLQESGIVASLREAAILNKLDHPNVIEFIGTSFGHSNPPLPCIVLAFCDNDNISNYLKRHTNPNRTQLVTQITAGLRYLHKIRVIHGDIKPVNILIDDAHQARISDFGSARMEDDRSKSVTGTPRWMAPELHEPYVDDPSTSQASDVWAFALTVLEIFTGLQPFHRIDRELTLILFLMGGGRPERDRYASLDETIWLSLEKCWEVDPAKRPSIHDPIVNI</sequence>
<protein>
    <recommendedName>
        <fullName evidence="1">Protein kinase domain-containing protein</fullName>
    </recommendedName>
</protein>
<dbReference type="HOGENOM" id="CLU_000288_7_18_1"/>
<accession>A0A0C3EWE4</accession>
<reference evidence="3" key="2">
    <citation type="submission" date="2015-01" db="EMBL/GenBank/DDBJ databases">
        <title>Evolutionary Origins and Diversification of the Mycorrhizal Mutualists.</title>
        <authorList>
            <consortium name="DOE Joint Genome Institute"/>
            <consortium name="Mycorrhizal Genomics Consortium"/>
            <person name="Kohler A."/>
            <person name="Kuo A."/>
            <person name="Nagy L.G."/>
            <person name="Floudas D."/>
            <person name="Copeland A."/>
            <person name="Barry K.W."/>
            <person name="Cichocki N."/>
            <person name="Veneault-Fourrey C."/>
            <person name="LaButti K."/>
            <person name="Lindquist E.A."/>
            <person name="Lipzen A."/>
            <person name="Lundell T."/>
            <person name="Morin E."/>
            <person name="Murat C."/>
            <person name="Riley R."/>
            <person name="Ohm R."/>
            <person name="Sun H."/>
            <person name="Tunlid A."/>
            <person name="Henrissat B."/>
            <person name="Grigoriev I.V."/>
            <person name="Hibbett D.S."/>
            <person name="Martin F."/>
        </authorList>
    </citation>
    <scope>NUCLEOTIDE SEQUENCE [LARGE SCALE GENOMIC DNA]</scope>
    <source>
        <strain evidence="3">F 1598</strain>
    </source>
</reference>
<dbReference type="OrthoDB" id="4062651at2759"/>
<dbReference type="PROSITE" id="PS50011">
    <property type="entry name" value="PROTEIN_KINASE_DOM"/>
    <property type="match status" value="1"/>
</dbReference>
<feature type="domain" description="Protein kinase" evidence="1">
    <location>
        <begin position="1"/>
        <end position="249"/>
    </location>
</feature>
<dbReference type="STRING" id="765440.A0A0C3EWE4"/>
<dbReference type="InterPro" id="IPR011009">
    <property type="entry name" value="Kinase-like_dom_sf"/>
</dbReference>
<dbReference type="PROSITE" id="PS00108">
    <property type="entry name" value="PROTEIN_KINASE_ST"/>
    <property type="match status" value="1"/>
</dbReference>
<dbReference type="InterPro" id="IPR000719">
    <property type="entry name" value="Prot_kinase_dom"/>
</dbReference>
<dbReference type="Proteomes" id="UP000054166">
    <property type="component" value="Unassembled WGS sequence"/>
</dbReference>
<name>A0A0C3EWE4_PILCF</name>
<dbReference type="AlphaFoldDB" id="A0A0C3EWE4"/>
<proteinExistence type="predicted"/>
<dbReference type="InterPro" id="IPR008271">
    <property type="entry name" value="Ser/Thr_kinase_AS"/>
</dbReference>
<dbReference type="InterPro" id="IPR051681">
    <property type="entry name" value="Ser/Thr_Kinases-Pseudokinases"/>
</dbReference>
<dbReference type="GO" id="GO:0004674">
    <property type="term" value="F:protein serine/threonine kinase activity"/>
    <property type="evidence" value="ECO:0007669"/>
    <property type="project" value="TreeGrafter"/>
</dbReference>
<gene>
    <name evidence="2" type="ORF">PILCRDRAFT_796906</name>
</gene>
<dbReference type="PRINTS" id="PR00109">
    <property type="entry name" value="TYRKINASE"/>
</dbReference>
<dbReference type="PIRSF" id="PIRSF000654">
    <property type="entry name" value="Integrin-linked_kinase"/>
    <property type="match status" value="1"/>
</dbReference>
<dbReference type="SMART" id="SM00220">
    <property type="entry name" value="S_TKc"/>
    <property type="match status" value="1"/>
</dbReference>
<reference evidence="2 3" key="1">
    <citation type="submission" date="2014-04" db="EMBL/GenBank/DDBJ databases">
        <authorList>
            <consortium name="DOE Joint Genome Institute"/>
            <person name="Kuo A."/>
            <person name="Tarkka M."/>
            <person name="Buscot F."/>
            <person name="Kohler A."/>
            <person name="Nagy L.G."/>
            <person name="Floudas D."/>
            <person name="Copeland A."/>
            <person name="Barry K.W."/>
            <person name="Cichocki N."/>
            <person name="Veneault-Fourrey C."/>
            <person name="LaButti K."/>
            <person name="Lindquist E.A."/>
            <person name="Lipzen A."/>
            <person name="Lundell T."/>
            <person name="Morin E."/>
            <person name="Murat C."/>
            <person name="Sun H."/>
            <person name="Tunlid A."/>
            <person name="Henrissat B."/>
            <person name="Grigoriev I.V."/>
            <person name="Hibbett D.S."/>
            <person name="Martin F."/>
            <person name="Nordberg H.P."/>
            <person name="Cantor M.N."/>
            <person name="Hua S.X."/>
        </authorList>
    </citation>
    <scope>NUCLEOTIDE SEQUENCE [LARGE SCALE GENOMIC DNA]</scope>
    <source>
        <strain evidence="2 3">F 1598</strain>
    </source>
</reference>
<organism evidence="2 3">
    <name type="scientific">Piloderma croceum (strain F 1598)</name>
    <dbReference type="NCBI Taxonomy" id="765440"/>
    <lineage>
        <taxon>Eukaryota</taxon>
        <taxon>Fungi</taxon>
        <taxon>Dikarya</taxon>
        <taxon>Basidiomycota</taxon>
        <taxon>Agaricomycotina</taxon>
        <taxon>Agaricomycetes</taxon>
        <taxon>Agaricomycetidae</taxon>
        <taxon>Atheliales</taxon>
        <taxon>Atheliaceae</taxon>
        <taxon>Piloderma</taxon>
    </lineage>
</organism>
<evidence type="ECO:0000313" key="2">
    <source>
        <dbReference type="EMBL" id="KIM76845.1"/>
    </source>
</evidence>
<dbReference type="Pfam" id="PF07714">
    <property type="entry name" value="PK_Tyr_Ser-Thr"/>
    <property type="match status" value="1"/>
</dbReference>
<keyword evidence="3" id="KW-1185">Reference proteome</keyword>
<dbReference type="InterPro" id="IPR001245">
    <property type="entry name" value="Ser-Thr/Tyr_kinase_cat_dom"/>
</dbReference>
<dbReference type="EMBL" id="KN833031">
    <property type="protein sequence ID" value="KIM76845.1"/>
    <property type="molecule type" value="Genomic_DNA"/>
</dbReference>
<evidence type="ECO:0000313" key="3">
    <source>
        <dbReference type="Proteomes" id="UP000054166"/>
    </source>
</evidence>
<dbReference type="SUPFAM" id="SSF56112">
    <property type="entry name" value="Protein kinase-like (PK-like)"/>
    <property type="match status" value="1"/>
</dbReference>
<dbReference type="InParanoid" id="A0A0C3EWE4"/>
<evidence type="ECO:0000259" key="1">
    <source>
        <dbReference type="PROSITE" id="PS50011"/>
    </source>
</evidence>
<dbReference type="PANTHER" id="PTHR44329">
    <property type="entry name" value="SERINE/THREONINE-PROTEIN KINASE TNNI3K-RELATED"/>
    <property type="match status" value="1"/>
</dbReference>
<dbReference type="Gene3D" id="1.10.510.10">
    <property type="entry name" value="Transferase(Phosphotransferase) domain 1"/>
    <property type="match status" value="1"/>
</dbReference>
<dbReference type="GO" id="GO:0005524">
    <property type="term" value="F:ATP binding"/>
    <property type="evidence" value="ECO:0007669"/>
    <property type="project" value="InterPro"/>
</dbReference>